<dbReference type="Pfam" id="PF07030">
    <property type="entry name" value="Phage_Mu_Gp36"/>
    <property type="match status" value="1"/>
</dbReference>
<dbReference type="AlphaFoldDB" id="A0AAP1AH75"/>
<gene>
    <name evidence="1" type="ORF">APD33_10880</name>
</gene>
<protein>
    <recommendedName>
        <fullName evidence="3">DUF1320 domain-containing protein</fullName>
    </recommendedName>
</protein>
<dbReference type="Proteomes" id="UP000051449">
    <property type="component" value="Unassembled WGS sequence"/>
</dbReference>
<name>A0AAP1AH75_ACIBA</name>
<dbReference type="RefSeq" id="WP_024437134.1">
    <property type="nucleotide sequence ID" value="NZ_CM125926.1"/>
</dbReference>
<dbReference type="KEGG" id="abau:IX87_21395"/>
<evidence type="ECO:0008006" key="3">
    <source>
        <dbReference type="Google" id="ProtNLM"/>
    </source>
</evidence>
<sequence>MSYATAEAMIKKFGEHELIQLTDNEEAEYTDAINYDKLNAALQEANSEIDGYLIGRYKLPLQPVPPFLESIACHIARYHACTGAMSENDPIKTRYDNAIKTLKEIAKGIISLGNAPAGEAEPVKTSSNNVLFQVGRNDFGGKGW</sequence>
<comment type="caution">
    <text evidence="1">The sequence shown here is derived from an EMBL/GenBank/DDBJ whole genome shotgun (WGS) entry which is preliminary data.</text>
</comment>
<evidence type="ECO:0000313" key="1">
    <source>
        <dbReference type="EMBL" id="KQE04662.1"/>
    </source>
</evidence>
<proteinExistence type="predicted"/>
<dbReference type="EMBL" id="LLGC01000166">
    <property type="protein sequence ID" value="KQE04662.1"/>
    <property type="molecule type" value="Genomic_DNA"/>
</dbReference>
<dbReference type="KEGG" id="abk:LX00_10610"/>
<reference evidence="1 2" key="1">
    <citation type="submission" date="2015-10" db="EMBL/GenBank/DDBJ databases">
        <title>The utility of whole genome sequencing in characterizing Acinetobacter epidemiology and analyzing hospital outbreaks.</title>
        <authorList>
            <person name="Ozer E.A."/>
            <person name="Fitzpatrick M.A."/>
            <person name="Hauser A.R."/>
        </authorList>
    </citation>
    <scope>NUCLEOTIDE SEQUENCE [LARGE SCALE GENOMIC DNA]</scope>
    <source>
        <strain evidence="1 2">ABBL072</strain>
    </source>
</reference>
<dbReference type="InterPro" id="IPR009752">
    <property type="entry name" value="Phage_Mu_GpJ"/>
</dbReference>
<accession>A0AAP1AH75</accession>
<organism evidence="1 2">
    <name type="scientific">Acinetobacter baumannii</name>
    <dbReference type="NCBI Taxonomy" id="470"/>
    <lineage>
        <taxon>Bacteria</taxon>
        <taxon>Pseudomonadati</taxon>
        <taxon>Pseudomonadota</taxon>
        <taxon>Gammaproteobacteria</taxon>
        <taxon>Moraxellales</taxon>
        <taxon>Moraxellaceae</taxon>
        <taxon>Acinetobacter</taxon>
        <taxon>Acinetobacter calcoaceticus/baumannii complex</taxon>
    </lineage>
</organism>
<evidence type="ECO:0000313" key="2">
    <source>
        <dbReference type="Proteomes" id="UP000051449"/>
    </source>
</evidence>